<sequence>MIDLYYCATPNGLKMALFFAETGLPHRVIPVDISRGDQFKPEFLAISPNNKIPAMVDHDPAEGTEPVVLFESGAMLLYLAEKTGQLMPTDLHGRMEVLKWLFWQVGGLGPMAGQIGHFNVYAPERVPYAIDRYTKETNRLYGVLDRRLADRPYIAGNDYTIADIAAYPWIVPHAGHGQDLNDFLHLQRWFEAVGARPATERAYAGVERAYSRRREDISDDERSVLFGQTADSTAR</sequence>
<dbReference type="AlphaFoldDB" id="A0A191ZSI9"/>
<dbReference type="InterPro" id="IPR036282">
    <property type="entry name" value="Glutathione-S-Trfase_C_sf"/>
</dbReference>
<dbReference type="InterPro" id="IPR004045">
    <property type="entry name" value="Glutathione_S-Trfase_N"/>
</dbReference>
<name>A0A191ZSI9_9RALS</name>
<dbReference type="FunFam" id="3.40.30.10:FF:000046">
    <property type="entry name" value="GSH-dependent disulfide bond oxidoreductase"/>
    <property type="match status" value="1"/>
</dbReference>
<dbReference type="SFLD" id="SFLDG01151">
    <property type="entry name" value="Main.2:_Nu-like"/>
    <property type="match status" value="1"/>
</dbReference>
<dbReference type="OrthoDB" id="81087at2"/>
<dbReference type="EMBL" id="CP016022">
    <property type="protein sequence ID" value="ANJ71066.1"/>
    <property type="molecule type" value="Genomic_DNA"/>
</dbReference>
<dbReference type="PANTHER" id="PTHR44051">
    <property type="entry name" value="GLUTATHIONE S-TRANSFERASE-RELATED"/>
    <property type="match status" value="1"/>
</dbReference>
<proteinExistence type="predicted"/>
<accession>A0A191ZSI9</accession>
<dbReference type="SUPFAM" id="SSF52833">
    <property type="entry name" value="Thioredoxin-like"/>
    <property type="match status" value="1"/>
</dbReference>
<dbReference type="RefSeq" id="WP_064801195.1">
    <property type="nucleotide sequence ID" value="NZ_CP016022.1"/>
</dbReference>
<dbReference type="CDD" id="cd10291">
    <property type="entry name" value="GST_C_YfcG_like"/>
    <property type="match status" value="1"/>
</dbReference>
<protein>
    <submittedName>
        <fullName evidence="1">Thiol:disulfide oxidoreductase</fullName>
    </submittedName>
</protein>
<dbReference type="SFLD" id="SFLDG00358">
    <property type="entry name" value="Main_(cytGST)"/>
    <property type="match status" value="1"/>
</dbReference>
<keyword evidence="2" id="KW-1185">Reference proteome</keyword>
<dbReference type="InterPro" id="IPR036249">
    <property type="entry name" value="Thioredoxin-like_sf"/>
</dbReference>
<dbReference type="InterPro" id="IPR040079">
    <property type="entry name" value="Glutathione_S-Trfase"/>
</dbReference>
<organism evidence="1 2">
    <name type="scientific">Ralstonia insidiosa</name>
    <dbReference type="NCBI Taxonomy" id="190721"/>
    <lineage>
        <taxon>Bacteria</taxon>
        <taxon>Pseudomonadati</taxon>
        <taxon>Pseudomonadota</taxon>
        <taxon>Betaproteobacteria</taxon>
        <taxon>Burkholderiales</taxon>
        <taxon>Burkholderiaceae</taxon>
        <taxon>Ralstonia</taxon>
    </lineage>
</organism>
<dbReference type="STRING" id="190721.ACS15_0122"/>
<dbReference type="SUPFAM" id="SSF47616">
    <property type="entry name" value="GST C-terminal domain-like"/>
    <property type="match status" value="1"/>
</dbReference>
<dbReference type="Gene3D" id="3.40.30.10">
    <property type="entry name" value="Glutaredoxin"/>
    <property type="match status" value="1"/>
</dbReference>
<dbReference type="Pfam" id="PF13409">
    <property type="entry name" value="GST_N_2"/>
    <property type="match status" value="1"/>
</dbReference>
<dbReference type="PROSITE" id="PS50405">
    <property type="entry name" value="GST_CTER"/>
    <property type="match status" value="1"/>
</dbReference>
<dbReference type="Pfam" id="PF00043">
    <property type="entry name" value="GST_C"/>
    <property type="match status" value="1"/>
</dbReference>
<gene>
    <name evidence="1" type="ORF">A9Y76_00580</name>
</gene>
<dbReference type="Proteomes" id="UP000078572">
    <property type="component" value="Chromosome 1"/>
</dbReference>
<dbReference type="PANTHER" id="PTHR44051:SF19">
    <property type="entry name" value="DISULFIDE-BOND OXIDOREDUCTASE YFCG"/>
    <property type="match status" value="1"/>
</dbReference>
<dbReference type="CDD" id="cd03048">
    <property type="entry name" value="GST_N_Ure2p_like"/>
    <property type="match status" value="1"/>
</dbReference>
<dbReference type="InterPro" id="IPR004046">
    <property type="entry name" value="GST_C"/>
</dbReference>
<dbReference type="SFLD" id="SFLDS00019">
    <property type="entry name" value="Glutathione_Transferase_(cytos"/>
    <property type="match status" value="1"/>
</dbReference>
<dbReference type="Gene3D" id="1.20.1050.10">
    <property type="match status" value="1"/>
</dbReference>
<dbReference type="PROSITE" id="PS50404">
    <property type="entry name" value="GST_NTER"/>
    <property type="match status" value="1"/>
</dbReference>
<evidence type="ECO:0000313" key="1">
    <source>
        <dbReference type="EMBL" id="ANJ71066.1"/>
    </source>
</evidence>
<dbReference type="GeneID" id="61524496"/>
<evidence type="ECO:0000313" key="2">
    <source>
        <dbReference type="Proteomes" id="UP000078572"/>
    </source>
</evidence>
<dbReference type="InterPro" id="IPR010987">
    <property type="entry name" value="Glutathione-S-Trfase_C-like"/>
</dbReference>
<reference evidence="2" key="1">
    <citation type="submission" date="2016-06" db="EMBL/GenBank/DDBJ databases">
        <authorList>
            <person name="Xu Y."/>
            <person name="Nagy A."/>
            <person name="Yan X."/>
            <person name="Kim S.W."/>
            <person name="Haley B."/>
            <person name="Liu N.T."/>
            <person name="Nou X."/>
        </authorList>
    </citation>
    <scope>NUCLEOTIDE SEQUENCE [LARGE SCALE GENOMIC DNA]</scope>
    <source>
        <strain evidence="2">ATCC 49129</strain>
    </source>
</reference>